<dbReference type="InterPro" id="IPR020843">
    <property type="entry name" value="ER"/>
</dbReference>
<protein>
    <submittedName>
        <fullName evidence="4">NADPH2:quinone reductase</fullName>
    </submittedName>
</protein>
<dbReference type="GO" id="GO:0070402">
    <property type="term" value="F:NADPH binding"/>
    <property type="evidence" value="ECO:0007669"/>
    <property type="project" value="TreeGrafter"/>
</dbReference>
<dbReference type="EMBL" id="FOSL01000009">
    <property type="protein sequence ID" value="SFK63695.1"/>
    <property type="molecule type" value="Genomic_DNA"/>
</dbReference>
<dbReference type="Pfam" id="PF08240">
    <property type="entry name" value="ADH_N"/>
    <property type="match status" value="1"/>
</dbReference>
<evidence type="ECO:0000313" key="5">
    <source>
        <dbReference type="Proteomes" id="UP000323300"/>
    </source>
</evidence>
<dbReference type="InterPro" id="IPR011032">
    <property type="entry name" value="GroES-like_sf"/>
</dbReference>
<keyword evidence="2" id="KW-0560">Oxidoreductase</keyword>
<dbReference type="OrthoDB" id="7355832at2"/>
<dbReference type="Gene3D" id="3.40.50.720">
    <property type="entry name" value="NAD(P)-binding Rossmann-like Domain"/>
    <property type="match status" value="1"/>
</dbReference>
<dbReference type="SUPFAM" id="SSF51735">
    <property type="entry name" value="NAD(P)-binding Rossmann-fold domains"/>
    <property type="match status" value="1"/>
</dbReference>
<dbReference type="Proteomes" id="UP000323300">
    <property type="component" value="Unassembled WGS sequence"/>
</dbReference>
<sequence length="326" mass="33918">MNAAWYEKNGAAREVLTVGELPTPQPGPGDVLVRVHVSGVNPSDVKSRKGRPLPGLKVVPHSDGAGIVEAVGEGVPQSRIGERVWLWNGQWKRAFGTAAEYIALPSRQAVKLPDSVDFATAACLGIPGLTAMHAVNLLAPIEGKTVLVTGAASAVGHAVTQIATARGAKVIGTASGDKIAHAKAAGASAIIDYKSEDVAARVLELTGGKGTDAIIDMDFSTTVRLLPGGVLAAHGKYVGYGSNIPGDNSVPFGDLLFRSLTLQFFVVYELQAEERARAIADLHGMLEQGTLVHTIGARFSLEETAAAHETVEAGRVIGNVVIDLAD</sequence>
<organism evidence="4 5">
    <name type="scientific">Neomesorhizobium albiziae</name>
    <dbReference type="NCBI Taxonomy" id="335020"/>
    <lineage>
        <taxon>Bacteria</taxon>
        <taxon>Pseudomonadati</taxon>
        <taxon>Pseudomonadota</taxon>
        <taxon>Alphaproteobacteria</taxon>
        <taxon>Hyphomicrobiales</taxon>
        <taxon>Phyllobacteriaceae</taxon>
        <taxon>Neomesorhizobium</taxon>
    </lineage>
</organism>
<accession>A0A1I4B4I2</accession>
<evidence type="ECO:0000259" key="3">
    <source>
        <dbReference type="SMART" id="SM00829"/>
    </source>
</evidence>
<keyword evidence="1" id="KW-0521">NADP</keyword>
<proteinExistence type="predicted"/>
<dbReference type="AlphaFoldDB" id="A0A1I4B4I2"/>
<dbReference type="SMART" id="SM00829">
    <property type="entry name" value="PKS_ER"/>
    <property type="match status" value="1"/>
</dbReference>
<dbReference type="Pfam" id="PF00107">
    <property type="entry name" value="ADH_zinc_N"/>
    <property type="match status" value="1"/>
</dbReference>
<evidence type="ECO:0000256" key="1">
    <source>
        <dbReference type="ARBA" id="ARBA00022857"/>
    </source>
</evidence>
<name>A0A1I4B4I2_9HYPH</name>
<dbReference type="SUPFAM" id="SSF50129">
    <property type="entry name" value="GroES-like"/>
    <property type="match status" value="1"/>
</dbReference>
<dbReference type="CDD" id="cd08253">
    <property type="entry name" value="zeta_crystallin"/>
    <property type="match status" value="1"/>
</dbReference>
<feature type="domain" description="Enoyl reductase (ER)" evidence="3">
    <location>
        <begin position="11"/>
        <end position="322"/>
    </location>
</feature>
<dbReference type="InterPro" id="IPR036291">
    <property type="entry name" value="NAD(P)-bd_dom_sf"/>
</dbReference>
<dbReference type="InterPro" id="IPR013154">
    <property type="entry name" value="ADH-like_N"/>
</dbReference>
<dbReference type="PANTHER" id="PTHR48106:SF18">
    <property type="entry name" value="QUINONE OXIDOREDUCTASE PIG3"/>
    <property type="match status" value="1"/>
</dbReference>
<dbReference type="PANTHER" id="PTHR48106">
    <property type="entry name" value="QUINONE OXIDOREDUCTASE PIG3-RELATED"/>
    <property type="match status" value="1"/>
</dbReference>
<reference evidence="4 5" key="1">
    <citation type="submission" date="2016-10" db="EMBL/GenBank/DDBJ databases">
        <authorList>
            <person name="Varghese N."/>
            <person name="Submissions S."/>
        </authorList>
    </citation>
    <scope>NUCLEOTIDE SEQUENCE [LARGE SCALE GENOMIC DNA]</scope>
    <source>
        <strain evidence="4 5">DSM 21822</strain>
    </source>
</reference>
<dbReference type="InterPro" id="IPR013149">
    <property type="entry name" value="ADH-like_C"/>
</dbReference>
<dbReference type="RefSeq" id="WP_149761220.1">
    <property type="nucleotide sequence ID" value="NZ_BSPE01000078.1"/>
</dbReference>
<keyword evidence="5" id="KW-1185">Reference proteome</keyword>
<evidence type="ECO:0000256" key="2">
    <source>
        <dbReference type="ARBA" id="ARBA00023002"/>
    </source>
</evidence>
<evidence type="ECO:0000313" key="4">
    <source>
        <dbReference type="EMBL" id="SFK63695.1"/>
    </source>
</evidence>
<gene>
    <name evidence="4" type="ORF">SAMN04488498_109193</name>
</gene>
<dbReference type="GO" id="GO:0016651">
    <property type="term" value="F:oxidoreductase activity, acting on NAD(P)H"/>
    <property type="evidence" value="ECO:0007669"/>
    <property type="project" value="TreeGrafter"/>
</dbReference>
<dbReference type="Gene3D" id="3.90.180.10">
    <property type="entry name" value="Medium-chain alcohol dehydrogenases, catalytic domain"/>
    <property type="match status" value="1"/>
</dbReference>